<evidence type="ECO:0000256" key="3">
    <source>
        <dbReference type="PROSITE-ProRule" id="PRU00221"/>
    </source>
</evidence>
<dbReference type="FunCoup" id="A0A369K7R7">
    <property type="interactions" value="33"/>
</dbReference>
<keyword evidence="7" id="KW-1185">Reference proteome</keyword>
<dbReference type="STRING" id="39966.A0A369K7R7"/>
<dbReference type="PANTHER" id="PTHR10241:SF25">
    <property type="entry name" value="TOMOSYN, ISOFORM C"/>
    <property type="match status" value="1"/>
</dbReference>
<dbReference type="GO" id="GO:0005886">
    <property type="term" value="C:plasma membrane"/>
    <property type="evidence" value="ECO:0007669"/>
    <property type="project" value="TreeGrafter"/>
</dbReference>
<feature type="domain" description="Lethal giant larvae (Lgl)-like C-terminal" evidence="5">
    <location>
        <begin position="622"/>
        <end position="1018"/>
    </location>
</feature>
<dbReference type="GO" id="GO:0005096">
    <property type="term" value="F:GTPase activator activity"/>
    <property type="evidence" value="ECO:0007669"/>
    <property type="project" value="TreeGrafter"/>
</dbReference>
<evidence type="ECO:0000313" key="6">
    <source>
        <dbReference type="EMBL" id="RDB29510.1"/>
    </source>
</evidence>
<evidence type="ECO:0000259" key="5">
    <source>
        <dbReference type="Pfam" id="PF08596"/>
    </source>
</evidence>
<dbReference type="InterPro" id="IPR001680">
    <property type="entry name" value="WD40_rpt"/>
</dbReference>
<dbReference type="GO" id="GO:0019905">
    <property type="term" value="F:syntaxin binding"/>
    <property type="evidence" value="ECO:0007669"/>
    <property type="project" value="TreeGrafter"/>
</dbReference>
<keyword evidence="2" id="KW-0268">Exocytosis</keyword>
<protein>
    <submittedName>
        <fullName evidence="6">Uncharacterized protein C1F3.03</fullName>
    </submittedName>
</protein>
<dbReference type="Gene3D" id="1.20.5.110">
    <property type="match status" value="1"/>
</dbReference>
<feature type="region of interest" description="Disordered" evidence="4">
    <location>
        <begin position="1006"/>
        <end position="1033"/>
    </location>
</feature>
<dbReference type="SUPFAM" id="SSF50978">
    <property type="entry name" value="WD40 repeat-like"/>
    <property type="match status" value="1"/>
</dbReference>
<dbReference type="Gene3D" id="2.130.10.10">
    <property type="entry name" value="YVTN repeat-like/Quinoprotein amine dehydrogenase"/>
    <property type="match status" value="1"/>
</dbReference>
<dbReference type="Proteomes" id="UP000076154">
    <property type="component" value="Unassembled WGS sequence"/>
</dbReference>
<proteinExistence type="inferred from homology"/>
<feature type="compositionally biased region" description="Basic and acidic residues" evidence="4">
    <location>
        <begin position="1016"/>
        <end position="1028"/>
    </location>
</feature>
<evidence type="ECO:0000256" key="2">
    <source>
        <dbReference type="ARBA" id="ARBA00022483"/>
    </source>
</evidence>
<dbReference type="SMART" id="SM00320">
    <property type="entry name" value="WD40"/>
    <property type="match status" value="3"/>
</dbReference>
<evidence type="ECO:0000256" key="4">
    <source>
        <dbReference type="SAM" id="MobiDB-lite"/>
    </source>
</evidence>
<dbReference type="PANTHER" id="PTHR10241">
    <property type="entry name" value="LETHAL 2 GIANT LARVAE PROTEIN"/>
    <property type="match status" value="1"/>
</dbReference>
<dbReference type="InterPro" id="IPR036322">
    <property type="entry name" value="WD40_repeat_dom_sf"/>
</dbReference>
<dbReference type="CDD" id="cd15873">
    <property type="entry name" value="R-SNARE_STXBP5_6"/>
    <property type="match status" value="1"/>
</dbReference>
<gene>
    <name evidence="6" type="primary">SPAC1F3.03</name>
    <name evidence="6" type="ORF">Hypma_015871</name>
</gene>
<reference evidence="6" key="1">
    <citation type="submission" date="2018-04" db="EMBL/GenBank/DDBJ databases">
        <title>Whole genome sequencing of Hypsizygus marmoreus.</title>
        <authorList>
            <person name="Choi I.-G."/>
            <person name="Min B."/>
            <person name="Kim J.-G."/>
            <person name="Kim S."/>
            <person name="Oh Y.-L."/>
            <person name="Kong W.-S."/>
            <person name="Park H."/>
            <person name="Jeong J."/>
            <person name="Song E.-S."/>
        </authorList>
    </citation>
    <scope>NUCLEOTIDE SEQUENCE [LARGE SCALE GENOMIC DNA]</scope>
    <source>
        <strain evidence="6">51987-8</strain>
    </source>
</reference>
<evidence type="ECO:0000313" key="7">
    <source>
        <dbReference type="Proteomes" id="UP000076154"/>
    </source>
</evidence>
<keyword evidence="3" id="KW-0853">WD repeat</keyword>
<dbReference type="GO" id="GO:0045159">
    <property type="term" value="F:myosin II binding"/>
    <property type="evidence" value="ECO:0007669"/>
    <property type="project" value="TreeGrafter"/>
</dbReference>
<dbReference type="PROSITE" id="PS50082">
    <property type="entry name" value="WD_REPEATS_2"/>
    <property type="match status" value="1"/>
</dbReference>
<accession>A0A369K7R7</accession>
<dbReference type="GO" id="GO:0006887">
    <property type="term" value="P:exocytosis"/>
    <property type="evidence" value="ECO:0007669"/>
    <property type="project" value="UniProtKB-KW"/>
</dbReference>
<evidence type="ECO:0000256" key="1">
    <source>
        <dbReference type="ARBA" id="ARBA00008070"/>
    </source>
</evidence>
<dbReference type="Pfam" id="PF08596">
    <property type="entry name" value="Lgl_C"/>
    <property type="match status" value="1"/>
</dbReference>
<dbReference type="AlphaFoldDB" id="A0A369K7R7"/>
<dbReference type="InterPro" id="IPR015943">
    <property type="entry name" value="WD40/YVTN_repeat-like_dom_sf"/>
</dbReference>
<comment type="caution">
    <text evidence="6">The sequence shown here is derived from an EMBL/GenBank/DDBJ whole genome shotgun (WGS) entry which is preliminary data.</text>
</comment>
<organism evidence="6 7">
    <name type="scientific">Hypsizygus marmoreus</name>
    <name type="common">White beech mushroom</name>
    <name type="synonym">Agaricus marmoreus</name>
    <dbReference type="NCBI Taxonomy" id="39966"/>
    <lineage>
        <taxon>Eukaryota</taxon>
        <taxon>Fungi</taxon>
        <taxon>Dikarya</taxon>
        <taxon>Basidiomycota</taxon>
        <taxon>Agaricomycotina</taxon>
        <taxon>Agaricomycetes</taxon>
        <taxon>Agaricomycetidae</taxon>
        <taxon>Agaricales</taxon>
        <taxon>Tricholomatineae</taxon>
        <taxon>Lyophyllaceae</taxon>
        <taxon>Hypsizygus</taxon>
    </lineage>
</organism>
<dbReference type="InterPro" id="IPR013905">
    <property type="entry name" value="Lgl_C_dom"/>
</dbReference>
<dbReference type="GO" id="GO:0005737">
    <property type="term" value="C:cytoplasm"/>
    <property type="evidence" value="ECO:0007669"/>
    <property type="project" value="TreeGrafter"/>
</dbReference>
<sequence length="1100" mass="119905">MFRKHGDAVYIDLSLELRDPDDWRIGPLRTLDIPLNVTTMATEPISGLLAVGTAGGVVYVFGGPGVETRLPLPESVGVKFLQFATSTFQLVCLDDRNMMHIWDLASYGRPKFVLSVRFDPTNSLTLSPSHSHAFLALNSGEIRTYDLTCLRKSPYTMPNMWRLYEDKLFAGGIPNHSSPDARISVDTVIHPRDLNQLFVAYAGGIILSDLTERSTIRSYELVLPPGAPGGFGYGSHDLLTHRKAEVTTLAIHPAGHFFAVGYTDGSIAFWAVNDDESPLLVRTLDAIDVNVVDTEQLDQHVLQEKAGKLGPIPEREPIFKLSWSGFSNSSDPRGGKTTLAILGGLCLGEPAGLTVIQLPAFNPPEPPSLTSPTTENSLHPFMRAAMRDSLDPLESHFYLTQGVVHDYLLIPRQTPHFAGTFDPVAILLLIEGPGDTRIIEAFQYPPPEFSSSEADATKIPPEGGRDALNSLADDLASTLQSLQQSGEPQHLRLPTTLSDGSTGLLDGQLLKLERETYQTLIGDNSPNNLSLPLKGGLAWSDEAKVNDLKLAKYQPHRILITHHRDFTVQFYDISAQLLIGLQPTPMQHSFPHLLHDLLIDLKPVFTDAFVTRRISPAYLDHARIESVHFAAEALETVAVMKTGEVLVYRLSGPRQSTRYRESSDEELIVLDHVPSQRGFSPYLMLAPGRGPVEACALSDIGFVAVAYHNALFVINMRGPKIVFRHIEEKPSKKHAIGVNTIRTESDPISSLLWTVSPIAKDPESRVRLIVLRASGHYQIFTLAQSESSSSWICAGPVSADGAAANPLPRGSFVIDGKSGAGWPASRTRYAVALSGTPASGTPPSCIFVTTGAKGARCFANINGERVGKADWGSKIGTIQAVQIIEKLGSHVLVVVTDRHEGFVYSLPHLEYLQTLRLPPIPSSSFTLDETGDFVAWTPHPSSGTIHQATYGTLFDIRRVYDQPDIDFLCTKPVIPPQPQPVSMGPPSMLSLGSWFPFNQSMTGAQLDELLGGPDRPSPEPHVQSRDSSEDNVAGVSGIAAAASSTQSNLYNRLASALNERGQILGDLEDRFNALEEGSKNMVSQAKKLATQQTARSWFGL</sequence>
<dbReference type="EMBL" id="LUEZ02000010">
    <property type="protein sequence ID" value="RDB29510.1"/>
    <property type="molecule type" value="Genomic_DNA"/>
</dbReference>
<comment type="similarity">
    <text evidence="1">Belongs to the WD repeat L(2)GL family.</text>
</comment>
<dbReference type="InParanoid" id="A0A369K7R7"/>
<dbReference type="GO" id="GO:0006893">
    <property type="term" value="P:Golgi to plasma membrane transport"/>
    <property type="evidence" value="ECO:0007669"/>
    <property type="project" value="TreeGrafter"/>
</dbReference>
<name>A0A369K7R7_HYPMA</name>
<feature type="repeat" description="WD" evidence="3">
    <location>
        <begin position="239"/>
        <end position="280"/>
    </location>
</feature>
<dbReference type="OrthoDB" id="19944at2759"/>